<evidence type="ECO:0000256" key="2">
    <source>
        <dbReference type="ARBA" id="ARBA00023027"/>
    </source>
</evidence>
<dbReference type="PANTHER" id="PTHR43574">
    <property type="entry name" value="EPIMERASE-RELATED"/>
    <property type="match status" value="1"/>
</dbReference>
<proteinExistence type="inferred from homology"/>
<keyword evidence="2" id="KW-0520">NAD</keyword>
<feature type="domain" description="NAD(P)-binding" evidence="4">
    <location>
        <begin position="111"/>
        <end position="427"/>
    </location>
</feature>
<evidence type="ECO:0000256" key="1">
    <source>
        <dbReference type="ARBA" id="ARBA00007637"/>
    </source>
</evidence>
<evidence type="ECO:0000313" key="6">
    <source>
        <dbReference type="Proteomes" id="UP000266841"/>
    </source>
</evidence>
<dbReference type="SUPFAM" id="SSF51735">
    <property type="entry name" value="NAD(P)-binding Rossmann-fold domains"/>
    <property type="match status" value="1"/>
</dbReference>
<sequence length="436" mass="47761">MISTLTSRWRTAVAFLSLLAGTNYVSFTFGKTATILGELMLYGQAGSDAPPCPPNATTPMLRGSGNPAAPGDGSAGDGKSLPPRPVYHEPSPHLWEGTPLVEPHGGKKTVLVTGAAGFIGSHVSLALLERGDSVVVVDELNDYYDVEVKRGNLALLREKAQEMSERNGGSPDDLLSIYVGDVNNATLMTDVFERHRPGWVCHLAARAGVRPSIDDPLLYVRANVAGTTNMLEYSRLHSVRNVVVASSSSVYGESGSTYFSEAEDVDYPVSPYAATKRSGELISRTYHRLYDLNITNLRFFTVYGPRGRPDMAPYKFIRRISEGERIDRYGDGSTSRDYTYVDDIVDGVVRAIDRAYPCEVFNLGKGSGTTLSEFIGLVERHTGRVANVRVMPEQPGDVPFTNADVSKARRLLGYEPRVTMEEGIRRTVTWYNKTFG</sequence>
<organism evidence="5 6">
    <name type="scientific">Thalassiosira oceanica</name>
    <name type="common">Marine diatom</name>
    <dbReference type="NCBI Taxonomy" id="159749"/>
    <lineage>
        <taxon>Eukaryota</taxon>
        <taxon>Sar</taxon>
        <taxon>Stramenopiles</taxon>
        <taxon>Ochrophyta</taxon>
        <taxon>Bacillariophyta</taxon>
        <taxon>Coscinodiscophyceae</taxon>
        <taxon>Thalassiosirophycidae</taxon>
        <taxon>Thalassiosirales</taxon>
        <taxon>Thalassiosiraceae</taxon>
        <taxon>Thalassiosira</taxon>
    </lineage>
</organism>
<dbReference type="OMA" id="LHTPYQV"/>
<dbReference type="Proteomes" id="UP000266841">
    <property type="component" value="Unassembled WGS sequence"/>
</dbReference>
<protein>
    <recommendedName>
        <fullName evidence="4">NAD(P)-binding domain-containing protein</fullName>
    </recommendedName>
</protein>
<accession>K0SF39</accession>
<dbReference type="InterPro" id="IPR036291">
    <property type="entry name" value="NAD(P)-bd_dom_sf"/>
</dbReference>
<dbReference type="PRINTS" id="PR01713">
    <property type="entry name" value="NUCEPIMERASE"/>
</dbReference>
<comment type="caution">
    <text evidence="5">The sequence shown here is derived from an EMBL/GenBank/DDBJ whole genome shotgun (WGS) entry which is preliminary data.</text>
</comment>
<feature type="compositionally biased region" description="Low complexity" evidence="3">
    <location>
        <begin position="63"/>
        <end position="72"/>
    </location>
</feature>
<reference evidence="5 6" key="1">
    <citation type="journal article" date="2012" name="Genome Biol.">
        <title>Genome and low-iron response of an oceanic diatom adapted to chronic iron limitation.</title>
        <authorList>
            <person name="Lommer M."/>
            <person name="Specht M."/>
            <person name="Roy A.S."/>
            <person name="Kraemer L."/>
            <person name="Andreson R."/>
            <person name="Gutowska M.A."/>
            <person name="Wolf J."/>
            <person name="Bergner S.V."/>
            <person name="Schilhabel M.B."/>
            <person name="Klostermeier U.C."/>
            <person name="Beiko R.G."/>
            <person name="Rosenstiel P."/>
            <person name="Hippler M."/>
            <person name="Laroche J."/>
        </authorList>
    </citation>
    <scope>NUCLEOTIDE SEQUENCE [LARGE SCALE GENOMIC DNA]</scope>
    <source>
        <strain evidence="5 6">CCMP1005</strain>
    </source>
</reference>
<dbReference type="Gene3D" id="3.40.50.720">
    <property type="entry name" value="NAD(P)-binding Rossmann-like Domain"/>
    <property type="match status" value="1"/>
</dbReference>
<dbReference type="Pfam" id="PF16363">
    <property type="entry name" value="GDP_Man_Dehyd"/>
    <property type="match status" value="1"/>
</dbReference>
<gene>
    <name evidence="5" type="ORF">THAOC_15714</name>
</gene>
<evidence type="ECO:0000313" key="5">
    <source>
        <dbReference type="EMBL" id="EJK63614.1"/>
    </source>
</evidence>
<dbReference type="InterPro" id="IPR016040">
    <property type="entry name" value="NAD(P)-bd_dom"/>
</dbReference>
<dbReference type="eggNOG" id="KOG1371">
    <property type="taxonomic scope" value="Eukaryota"/>
</dbReference>
<keyword evidence="6" id="KW-1185">Reference proteome</keyword>
<evidence type="ECO:0000259" key="4">
    <source>
        <dbReference type="Pfam" id="PF16363"/>
    </source>
</evidence>
<dbReference type="EMBL" id="AGNL01018125">
    <property type="protein sequence ID" value="EJK63614.1"/>
    <property type="molecule type" value="Genomic_DNA"/>
</dbReference>
<name>K0SF39_THAOC</name>
<dbReference type="AlphaFoldDB" id="K0SF39"/>
<comment type="similarity">
    <text evidence="1">Belongs to the NAD(P)-dependent epimerase/dehydratase family.</text>
</comment>
<evidence type="ECO:0000256" key="3">
    <source>
        <dbReference type="SAM" id="MobiDB-lite"/>
    </source>
</evidence>
<feature type="region of interest" description="Disordered" evidence="3">
    <location>
        <begin position="50"/>
        <end position="96"/>
    </location>
</feature>
<dbReference type="OrthoDB" id="202470at2759"/>